<keyword evidence="4 8" id="KW-0812">Transmembrane</keyword>
<dbReference type="EMBL" id="KQ976423">
    <property type="protein sequence ID" value="KYM88746.1"/>
    <property type="molecule type" value="Genomic_DNA"/>
</dbReference>
<feature type="domain" description="Phospholipid/glycerol acyltransferase" evidence="9">
    <location>
        <begin position="241"/>
        <end position="373"/>
    </location>
</feature>
<dbReference type="InterPro" id="IPR022284">
    <property type="entry name" value="GPAT/DHAPAT"/>
</dbReference>
<feature type="transmembrane region" description="Helical" evidence="8">
    <location>
        <begin position="1010"/>
        <end position="1031"/>
    </location>
</feature>
<dbReference type="GO" id="GO:0006631">
    <property type="term" value="P:fatty acid metabolic process"/>
    <property type="evidence" value="ECO:0007669"/>
    <property type="project" value="TreeGrafter"/>
</dbReference>
<keyword evidence="11" id="KW-1185">Reference proteome</keyword>
<dbReference type="SUPFAM" id="SSF69593">
    <property type="entry name" value="Glycerol-3-phosphate (1)-acyltransferase"/>
    <property type="match status" value="1"/>
</dbReference>
<dbReference type="InterPro" id="IPR041728">
    <property type="entry name" value="GPAT/DHAPAT_LPLAT"/>
</dbReference>
<dbReference type="AlphaFoldDB" id="A0A195BQ95"/>
<evidence type="ECO:0000256" key="4">
    <source>
        <dbReference type="ARBA" id="ARBA00022692"/>
    </source>
</evidence>
<dbReference type="GO" id="GO:0006072">
    <property type="term" value="P:glycerol-3-phosphate metabolic process"/>
    <property type="evidence" value="ECO:0007669"/>
    <property type="project" value="TreeGrafter"/>
</dbReference>
<dbReference type="GO" id="GO:0008654">
    <property type="term" value="P:phospholipid biosynthetic process"/>
    <property type="evidence" value="ECO:0007669"/>
    <property type="project" value="TreeGrafter"/>
</dbReference>
<reference evidence="10 11" key="1">
    <citation type="submission" date="2015-09" db="EMBL/GenBank/DDBJ databases">
        <title>Atta colombica WGS genome.</title>
        <authorList>
            <person name="Nygaard S."/>
            <person name="Hu H."/>
            <person name="Boomsma J."/>
            <person name="Zhang G."/>
        </authorList>
    </citation>
    <scope>NUCLEOTIDE SEQUENCE [LARGE SCALE GENOMIC DNA]</scope>
    <source>
        <strain evidence="10">Treedump-2</strain>
        <tissue evidence="10">Whole body</tissue>
    </source>
</reference>
<evidence type="ECO:0000256" key="5">
    <source>
        <dbReference type="ARBA" id="ARBA00022989"/>
    </source>
</evidence>
<evidence type="ECO:0000256" key="1">
    <source>
        <dbReference type="ARBA" id="ARBA00004167"/>
    </source>
</evidence>
<dbReference type="Proteomes" id="UP000078540">
    <property type="component" value="Unassembled WGS sequence"/>
</dbReference>
<dbReference type="PANTHER" id="PTHR12563">
    <property type="entry name" value="GLYCEROL-3-PHOSPHATE ACYLTRANSFERASE"/>
    <property type="match status" value="1"/>
</dbReference>
<dbReference type="GO" id="GO:0019432">
    <property type="term" value="P:triglyceride biosynthetic process"/>
    <property type="evidence" value="ECO:0007669"/>
    <property type="project" value="TreeGrafter"/>
</dbReference>
<evidence type="ECO:0000256" key="3">
    <source>
        <dbReference type="ARBA" id="ARBA00022679"/>
    </source>
</evidence>
<keyword evidence="6 8" id="KW-0472">Membrane</keyword>
<gene>
    <name evidence="10" type="ORF">ALC53_02511</name>
</gene>
<dbReference type="GO" id="GO:0031966">
    <property type="term" value="C:mitochondrial membrane"/>
    <property type="evidence" value="ECO:0007669"/>
    <property type="project" value="TreeGrafter"/>
</dbReference>
<comment type="subcellular location">
    <subcellularLocation>
        <location evidence="1">Membrane</location>
        <topology evidence="1">Single-pass membrane protein</topology>
    </subcellularLocation>
</comment>
<dbReference type="STRING" id="520822.A0A195BQ95"/>
<evidence type="ECO:0000256" key="8">
    <source>
        <dbReference type="SAM" id="Phobius"/>
    </source>
</evidence>
<evidence type="ECO:0000256" key="2">
    <source>
        <dbReference type="ARBA" id="ARBA00007937"/>
    </source>
</evidence>
<dbReference type="Pfam" id="PF01553">
    <property type="entry name" value="Acyltransferase"/>
    <property type="match status" value="1"/>
</dbReference>
<dbReference type="PANTHER" id="PTHR12563:SF23">
    <property type="entry name" value="BCDNA.GH07066"/>
    <property type="match status" value="1"/>
</dbReference>
<dbReference type="InterPro" id="IPR046756">
    <property type="entry name" value="VAS1/VOA1_TM"/>
</dbReference>
<keyword evidence="7 10" id="KW-0012">Acyltransferase</keyword>
<evidence type="ECO:0000256" key="6">
    <source>
        <dbReference type="ARBA" id="ARBA00023136"/>
    </source>
</evidence>
<dbReference type="InterPro" id="IPR046755">
    <property type="entry name" value="VAS1_LD"/>
</dbReference>
<protein>
    <submittedName>
        <fullName evidence="10">Glycerol-3-phosphate acyltransferase 1, mitochondrial</fullName>
    </submittedName>
</protein>
<proteinExistence type="inferred from homology"/>
<name>A0A195BQ95_9HYME</name>
<keyword evidence="5 8" id="KW-1133">Transmembrane helix</keyword>
<dbReference type="Pfam" id="PF05827">
    <property type="entry name" value="VAS1_LD"/>
    <property type="match status" value="1"/>
</dbReference>
<keyword evidence="3 10" id="KW-0808">Transferase</keyword>
<dbReference type="InterPro" id="IPR045520">
    <property type="entry name" value="GPAT/DHAPAT_C"/>
</dbReference>
<evidence type="ECO:0000313" key="11">
    <source>
        <dbReference type="Proteomes" id="UP000078540"/>
    </source>
</evidence>
<evidence type="ECO:0000256" key="7">
    <source>
        <dbReference type="ARBA" id="ARBA00023315"/>
    </source>
</evidence>
<organism evidence="10 11">
    <name type="scientific">Atta colombica</name>
    <dbReference type="NCBI Taxonomy" id="520822"/>
    <lineage>
        <taxon>Eukaryota</taxon>
        <taxon>Metazoa</taxon>
        <taxon>Ecdysozoa</taxon>
        <taxon>Arthropoda</taxon>
        <taxon>Hexapoda</taxon>
        <taxon>Insecta</taxon>
        <taxon>Pterygota</taxon>
        <taxon>Neoptera</taxon>
        <taxon>Endopterygota</taxon>
        <taxon>Hymenoptera</taxon>
        <taxon>Apocrita</taxon>
        <taxon>Aculeata</taxon>
        <taxon>Formicoidea</taxon>
        <taxon>Formicidae</taxon>
        <taxon>Myrmicinae</taxon>
        <taxon>Atta</taxon>
    </lineage>
</organism>
<dbReference type="Pfam" id="PF19277">
    <property type="entry name" value="GPAT_C"/>
    <property type="match status" value="1"/>
</dbReference>
<dbReference type="InterPro" id="IPR002123">
    <property type="entry name" value="Plipid/glycerol_acylTrfase"/>
</dbReference>
<comment type="similarity">
    <text evidence="2">Belongs to the GPAT/DAPAT family.</text>
</comment>
<evidence type="ECO:0000259" key="9">
    <source>
        <dbReference type="SMART" id="SM00563"/>
    </source>
</evidence>
<sequence>MVDVLSTRLQEIYAKWETKTQVTRNAEPTSTRFSLDGLRRAGLQLQRRKIQDREQSRKIRENSLYSIKETEPLMPLIKHKSSFLHYCCNTCVPASKDTLVKSMLKQQQQPYGVNILTQKPNSRTLFSKIFTHLYLVLSFKNHDYPRVTETVLNDEKLKEAIKLTALETANHEGCNEEKAFAKAKARARSILLQMESTCSNAFIKVATWMMYKLLPCFIQSIVVIPSQLEILKQASNTGLPLVMLPLHRSHLDYIMVDFQMIANGIRGPLIAAGDNLRMPFFGWLLKNLGAFYIKRRIDPVTGRKDFLYRATLQTYIMENLRAGHNMECFIEGGRTRTGKPCMPKSGILSVIVDAYMDGTIEDAFLVPVAINYERLVDGNFVREQLGQPKKMETFTSTIKAIWSTLRGRYGIVKIDFCQPFSLREMVKAFQAQQNKLALKTSEGYLKYTMSNSSLYGTDVVVEEHRQMVDSIARHIVYDSSTSMPIMSTNVVAFLLLNKFRDGCTLDKLVEAFDSIRQELEFSEKNIAFCGESVDIINHALDILGPGLVMQQRQEITEAIEGNQSYKSNVIIAIRPISILPNVIELSYYSNTMLLYYIMDSIVVTALYAELQSQINDPIAIAENNITVLQNSLLERALKLCDILRYEFIFCRPCQELRDVILETIQNISHKGIITQKEEVYLENELWSKRYAQNFDDSSDEEYSREREIRKIEYKRFFSLLIIPIEREREREREKERERKTRARARTQFNAILITFGCNVKYIINYIIFHWEHKIAYKIIVLSNATNGSKIFYFPCVDSPDEIFQKIYKEKQKKIEVIDHELNMILKDIDSNGCIALTGKQCRYSYTERIKREALADNFTSEFKIKTDNVLLYSAQPLILKISDKPEVQLIQSKVTGMSSRKSNDSVVILTIKLTDQTIGSLTLDFFFEVKSAGYYTLNRVNYETTNGVDNLSTRRDISFPFGFSYHCSPKTTFTDGTTFLNIMDMQVQVDHKDATFSDAYDCVGFTSIPIWTGIFVTVILGLIMIWALIMIMDIRTMDRFDDPKGKTITISSAE</sequence>
<dbReference type="CDD" id="cd07993">
    <property type="entry name" value="LPLAT_DHAPAT-like"/>
    <property type="match status" value="1"/>
</dbReference>
<evidence type="ECO:0000313" key="10">
    <source>
        <dbReference type="EMBL" id="KYM88746.1"/>
    </source>
</evidence>
<dbReference type="SMART" id="SM00563">
    <property type="entry name" value="PlsC"/>
    <property type="match status" value="1"/>
</dbReference>
<dbReference type="GO" id="GO:0004366">
    <property type="term" value="F:glycerol-3-phosphate O-acyltransferase activity"/>
    <property type="evidence" value="ECO:0007669"/>
    <property type="project" value="TreeGrafter"/>
</dbReference>
<accession>A0A195BQ95</accession>
<dbReference type="Pfam" id="PF20520">
    <property type="entry name" value="Ac45-VOA1_TM"/>
    <property type="match status" value="1"/>
</dbReference>